<dbReference type="Gene3D" id="3.40.462.20">
    <property type="match status" value="1"/>
</dbReference>
<sequence>MYSLVLLLGGLSSVAQGAALASIDDCLRQAGVPADIPGSEDWERDAAAYNVRVPILPAAIAVPTTIPQIQKAVNCGRESNLKVSAKAGGHSYTAGGFGGEDGHLVVELDRMYNVTLDSATNIATVQPGTRLGHMATQTGHFSRVGASGHFTHGGYGFSSHTHGLAMDWVVGATVVLANGSIVETSKTENEDLFWAIRGAGPSFGIVASWRLQTFEPPSILTWFKVALNWNRSNAANYLSAVDRYIHTDMTRELNFRIADYENGHPVAEGLFYGGKEQMESHLAPLLSASNGVLNDSREVDWLDAIRHYSADNTYNETINATVDWVVPGPPDNFYAKSLTIDRLNGTAAEQITDYWFRNATQVKRQWFIQIDASGGPTSKVSATRNNETAYAHREKTWIIQFYDAVAANETYPAGGLAFLDGWVAAVTGALEAAGDRSYGAYGNYPDPSLDRRTAQSLYYGVNLEKLRRLKARYDPGELFYSPQSIEPWRDEP</sequence>
<dbReference type="InterPro" id="IPR016166">
    <property type="entry name" value="FAD-bd_PCMH"/>
</dbReference>
<feature type="signal peptide" evidence="6">
    <location>
        <begin position="1"/>
        <end position="17"/>
    </location>
</feature>
<comment type="similarity">
    <text evidence="2">Belongs to the oxygen-dependent FAD-linked oxidoreductase family.</text>
</comment>
<reference evidence="8 9" key="1">
    <citation type="submission" date="2023-01" db="EMBL/GenBank/DDBJ databases">
        <title>Analysis of 21 Apiospora genomes using comparative genomics revels a genus with tremendous synthesis potential of carbohydrate active enzymes and secondary metabolites.</title>
        <authorList>
            <person name="Sorensen T."/>
        </authorList>
    </citation>
    <scope>NUCLEOTIDE SEQUENCE [LARGE SCALE GENOMIC DNA]</scope>
    <source>
        <strain evidence="8 9">CBS 117206</strain>
    </source>
</reference>
<comment type="cofactor">
    <cofactor evidence="1">
        <name>FAD</name>
        <dbReference type="ChEBI" id="CHEBI:57692"/>
    </cofactor>
</comment>
<evidence type="ECO:0000256" key="1">
    <source>
        <dbReference type="ARBA" id="ARBA00001974"/>
    </source>
</evidence>
<protein>
    <submittedName>
        <fullName evidence="8">Glucooligosaccharide oxidase</fullName>
    </submittedName>
</protein>
<dbReference type="Pfam" id="PF08031">
    <property type="entry name" value="BBE"/>
    <property type="match status" value="1"/>
</dbReference>
<evidence type="ECO:0000256" key="4">
    <source>
        <dbReference type="ARBA" id="ARBA00022827"/>
    </source>
</evidence>
<dbReference type="SUPFAM" id="SSF56176">
    <property type="entry name" value="FAD-binding/transporter-associated domain-like"/>
    <property type="match status" value="1"/>
</dbReference>
<keyword evidence="4" id="KW-0274">FAD</keyword>
<dbReference type="EMBL" id="JAQQWP010000009">
    <property type="protein sequence ID" value="KAK8099832.1"/>
    <property type="molecule type" value="Genomic_DNA"/>
</dbReference>
<dbReference type="InterPro" id="IPR016169">
    <property type="entry name" value="FAD-bd_PCMH_sub2"/>
</dbReference>
<proteinExistence type="inferred from homology"/>
<evidence type="ECO:0000256" key="2">
    <source>
        <dbReference type="ARBA" id="ARBA00005466"/>
    </source>
</evidence>
<keyword evidence="6" id="KW-0732">Signal</keyword>
<keyword evidence="5" id="KW-0560">Oxidoreductase</keyword>
<dbReference type="InterPro" id="IPR036318">
    <property type="entry name" value="FAD-bd_PCMH-like_sf"/>
</dbReference>
<gene>
    <name evidence="8" type="ORF">PG999_010206</name>
</gene>
<dbReference type="GO" id="GO:0016491">
    <property type="term" value="F:oxidoreductase activity"/>
    <property type="evidence" value="ECO:0007669"/>
    <property type="project" value="UniProtKB-KW"/>
</dbReference>
<dbReference type="PROSITE" id="PS51387">
    <property type="entry name" value="FAD_PCMH"/>
    <property type="match status" value="1"/>
</dbReference>
<dbReference type="GO" id="GO:0071949">
    <property type="term" value="F:FAD binding"/>
    <property type="evidence" value="ECO:0007669"/>
    <property type="project" value="InterPro"/>
</dbReference>
<evidence type="ECO:0000313" key="8">
    <source>
        <dbReference type="EMBL" id="KAK8099832.1"/>
    </source>
</evidence>
<feature type="chain" id="PRO_5043564553" evidence="6">
    <location>
        <begin position="18"/>
        <end position="492"/>
    </location>
</feature>
<dbReference type="InterPro" id="IPR050416">
    <property type="entry name" value="FAD-linked_Oxidoreductase"/>
</dbReference>
<evidence type="ECO:0000259" key="7">
    <source>
        <dbReference type="PROSITE" id="PS51387"/>
    </source>
</evidence>
<dbReference type="InterPro" id="IPR006094">
    <property type="entry name" value="Oxid_FAD_bind_N"/>
</dbReference>
<dbReference type="Proteomes" id="UP001392437">
    <property type="component" value="Unassembled WGS sequence"/>
</dbReference>
<evidence type="ECO:0000256" key="5">
    <source>
        <dbReference type="ARBA" id="ARBA00023002"/>
    </source>
</evidence>
<evidence type="ECO:0000313" key="9">
    <source>
        <dbReference type="Proteomes" id="UP001392437"/>
    </source>
</evidence>
<dbReference type="Pfam" id="PF01565">
    <property type="entry name" value="FAD_binding_4"/>
    <property type="match status" value="1"/>
</dbReference>
<evidence type="ECO:0000256" key="6">
    <source>
        <dbReference type="SAM" id="SignalP"/>
    </source>
</evidence>
<dbReference type="PANTHER" id="PTHR42973:SF39">
    <property type="entry name" value="FAD-BINDING PCMH-TYPE DOMAIN-CONTAINING PROTEIN"/>
    <property type="match status" value="1"/>
</dbReference>
<dbReference type="AlphaFoldDB" id="A0AAW0QBI5"/>
<name>A0AAW0QBI5_9PEZI</name>
<keyword evidence="9" id="KW-1185">Reference proteome</keyword>
<feature type="domain" description="FAD-binding PCMH-type" evidence="7">
    <location>
        <begin position="53"/>
        <end position="216"/>
    </location>
</feature>
<dbReference type="PANTHER" id="PTHR42973">
    <property type="entry name" value="BINDING OXIDOREDUCTASE, PUTATIVE (AFU_ORTHOLOGUE AFUA_1G17690)-RELATED"/>
    <property type="match status" value="1"/>
</dbReference>
<comment type="caution">
    <text evidence="8">The sequence shown here is derived from an EMBL/GenBank/DDBJ whole genome shotgun (WGS) entry which is preliminary data.</text>
</comment>
<keyword evidence="3" id="KW-0285">Flavoprotein</keyword>
<dbReference type="InterPro" id="IPR012951">
    <property type="entry name" value="BBE"/>
</dbReference>
<dbReference type="Gene3D" id="3.30.465.10">
    <property type="match status" value="1"/>
</dbReference>
<accession>A0AAW0QBI5</accession>
<evidence type="ECO:0000256" key="3">
    <source>
        <dbReference type="ARBA" id="ARBA00022630"/>
    </source>
</evidence>
<organism evidence="8 9">
    <name type="scientific">Apiospora kogelbergensis</name>
    <dbReference type="NCBI Taxonomy" id="1337665"/>
    <lineage>
        <taxon>Eukaryota</taxon>
        <taxon>Fungi</taxon>
        <taxon>Dikarya</taxon>
        <taxon>Ascomycota</taxon>
        <taxon>Pezizomycotina</taxon>
        <taxon>Sordariomycetes</taxon>
        <taxon>Xylariomycetidae</taxon>
        <taxon>Amphisphaeriales</taxon>
        <taxon>Apiosporaceae</taxon>
        <taxon>Apiospora</taxon>
    </lineage>
</organism>